<comment type="caution">
    <text evidence="4">The sequence shown here is derived from an EMBL/GenBank/DDBJ whole genome shotgun (WGS) entry which is preliminary data.</text>
</comment>
<evidence type="ECO:0000256" key="1">
    <source>
        <dbReference type="ARBA" id="ARBA00004685"/>
    </source>
</evidence>
<dbReference type="STRING" id="1047168.A0A0F4GQR2"/>
<dbReference type="EMBL" id="LAFY01000344">
    <property type="protein sequence ID" value="KJX99789.1"/>
    <property type="molecule type" value="Genomic_DNA"/>
</dbReference>
<dbReference type="PANTHER" id="PTHR33365">
    <property type="entry name" value="YALI0B05434P"/>
    <property type="match status" value="1"/>
</dbReference>
<dbReference type="InterPro" id="IPR021765">
    <property type="entry name" value="UstYa-like"/>
</dbReference>
<evidence type="ECO:0000256" key="3">
    <source>
        <dbReference type="SAM" id="Phobius"/>
    </source>
</evidence>
<keyword evidence="3" id="KW-0812">Transmembrane</keyword>
<proteinExistence type="inferred from homology"/>
<dbReference type="Proteomes" id="UP000033647">
    <property type="component" value="Unassembled WGS sequence"/>
</dbReference>
<dbReference type="AlphaFoldDB" id="A0A0F4GQR2"/>
<evidence type="ECO:0000313" key="5">
    <source>
        <dbReference type="Proteomes" id="UP000033647"/>
    </source>
</evidence>
<name>A0A0F4GQR2_9PEZI</name>
<feature type="transmembrane region" description="Helical" evidence="3">
    <location>
        <begin position="43"/>
        <end position="65"/>
    </location>
</feature>
<gene>
    <name evidence="4" type="ORF">TI39_contig352g00039</name>
</gene>
<reference evidence="4 5" key="1">
    <citation type="submission" date="2015-03" db="EMBL/GenBank/DDBJ databases">
        <title>RNA-seq based gene annotation and comparative genomics of four Zymoseptoria species reveal species-specific pathogenicity related genes and transposable element activity.</title>
        <authorList>
            <person name="Grandaubert J."/>
            <person name="Bhattacharyya A."/>
            <person name="Stukenbrock E.H."/>
        </authorList>
    </citation>
    <scope>NUCLEOTIDE SEQUENCE [LARGE SCALE GENOMIC DNA]</scope>
    <source>
        <strain evidence="4 5">Zb18110</strain>
    </source>
</reference>
<comment type="similarity">
    <text evidence="2">Belongs to the ustYa family.</text>
</comment>
<protein>
    <submittedName>
        <fullName evidence="4">Uncharacterized protein</fullName>
    </submittedName>
</protein>
<dbReference type="PANTHER" id="PTHR33365:SF4">
    <property type="entry name" value="CYCLOCHLOROTINE BIOSYNTHESIS PROTEIN O"/>
    <property type="match status" value="1"/>
</dbReference>
<keyword evidence="3" id="KW-1133">Transmembrane helix</keyword>
<accession>A0A0F4GQR2</accession>
<organism evidence="4 5">
    <name type="scientific">Zymoseptoria brevis</name>
    <dbReference type="NCBI Taxonomy" id="1047168"/>
    <lineage>
        <taxon>Eukaryota</taxon>
        <taxon>Fungi</taxon>
        <taxon>Dikarya</taxon>
        <taxon>Ascomycota</taxon>
        <taxon>Pezizomycotina</taxon>
        <taxon>Dothideomycetes</taxon>
        <taxon>Dothideomycetidae</taxon>
        <taxon>Mycosphaerellales</taxon>
        <taxon>Mycosphaerellaceae</taxon>
        <taxon>Zymoseptoria</taxon>
    </lineage>
</organism>
<sequence>MNNAWEYQRLRFSSDAEGDESIVSEALAEKGDGRFRSRLGSRWGFPLALLVQCLIIVFLLLYIVLLGSEDAVCAEQLSPYSPYFASGTLDHLVYTEQNHLMQPSPYRGQPTPEVEEAWIRLWRLPMIQFPESKLPALNKSDATQYMHASQDDGGGVLGFFHVFHELHCLNMIRQYTYRQTYDYSNVTAFRAPEELVRGHVDHCIETLRKQLMCTSDVTPVLFVKDDSRPSGMKSDFNVKRKCRDFGKIQDWALENLAQPPERHQADQVESSVELIHM</sequence>
<comment type="pathway">
    <text evidence="1">Mycotoxin biosynthesis.</text>
</comment>
<dbReference type="Pfam" id="PF11807">
    <property type="entry name" value="UstYa"/>
    <property type="match status" value="1"/>
</dbReference>
<dbReference type="OrthoDB" id="3687641at2759"/>
<evidence type="ECO:0000256" key="2">
    <source>
        <dbReference type="ARBA" id="ARBA00035112"/>
    </source>
</evidence>
<evidence type="ECO:0000313" key="4">
    <source>
        <dbReference type="EMBL" id="KJX99789.1"/>
    </source>
</evidence>
<keyword evidence="3" id="KW-0472">Membrane</keyword>
<dbReference type="GO" id="GO:0043386">
    <property type="term" value="P:mycotoxin biosynthetic process"/>
    <property type="evidence" value="ECO:0007669"/>
    <property type="project" value="InterPro"/>
</dbReference>
<keyword evidence="5" id="KW-1185">Reference proteome</keyword>